<accession>A0ABQ4X998</accession>
<dbReference type="EMBL" id="BQNB010009314">
    <property type="protein sequence ID" value="GJS61761.1"/>
    <property type="molecule type" value="Genomic_DNA"/>
</dbReference>
<gene>
    <name evidence="1" type="ORF">Tco_0656545</name>
</gene>
<evidence type="ECO:0000313" key="1">
    <source>
        <dbReference type="EMBL" id="GJS61761.1"/>
    </source>
</evidence>
<protein>
    <submittedName>
        <fullName evidence="1">Uncharacterized protein</fullName>
    </submittedName>
</protein>
<organism evidence="1 2">
    <name type="scientific">Tanacetum coccineum</name>
    <dbReference type="NCBI Taxonomy" id="301880"/>
    <lineage>
        <taxon>Eukaryota</taxon>
        <taxon>Viridiplantae</taxon>
        <taxon>Streptophyta</taxon>
        <taxon>Embryophyta</taxon>
        <taxon>Tracheophyta</taxon>
        <taxon>Spermatophyta</taxon>
        <taxon>Magnoliopsida</taxon>
        <taxon>eudicotyledons</taxon>
        <taxon>Gunneridae</taxon>
        <taxon>Pentapetalae</taxon>
        <taxon>asterids</taxon>
        <taxon>campanulids</taxon>
        <taxon>Asterales</taxon>
        <taxon>Asteraceae</taxon>
        <taxon>Asteroideae</taxon>
        <taxon>Anthemideae</taxon>
        <taxon>Anthemidinae</taxon>
        <taxon>Tanacetum</taxon>
    </lineage>
</organism>
<sequence length="536" mass="61103">MNQNFYNSNSYSFDQFQPPQYPVVLQPPEEKSIEELKTMMQSYYKIMSQRREQEAILLQDEEKQELLVEEHAANPSEPSPVSYFYNADYDNISTSSTTYTIHLIKSATIITNHSELIRRIYHNHDIFYDGDDDEELLSDEIKRIQKILERTSFDAITPDFPITDSLSMGDEHLSTIPETESDELIKSSVENLVPTQVSPRIYPISKVSVMCLVCDDFTTVSNPLFDADNDFSSSDDKSFSDEDVSKEIYSNPLFDEDIISTKIDPHYFNAESDLTESLLNRDTLIISSPKFDSLLEEFSGELAHIDLIPPRINEGDFYPEEDIHLVERLLYDNSSPRPPKEFNSENSDAIIESFSPSPIPVEDSDSLMEEINLFLTPDDSMPPGIENDDYDSERDILFIEELLSNDSHSLPANESFHFNVPSSPRPPAKPPDDGIYFEPDTEFLIAKVVDDISDNSTRELYVHVPNVLPNLPTLCPVIFYPPNPPFVQIAPDYEASRARGFVLCSLELQHPQLHYGNPISNLIDKPLSLSILNKRI</sequence>
<comment type="caution">
    <text evidence="1">The sequence shown here is derived from an EMBL/GenBank/DDBJ whole genome shotgun (WGS) entry which is preliminary data.</text>
</comment>
<name>A0ABQ4X998_9ASTR</name>
<evidence type="ECO:0000313" key="2">
    <source>
        <dbReference type="Proteomes" id="UP001151760"/>
    </source>
</evidence>
<reference evidence="1" key="1">
    <citation type="journal article" date="2022" name="Int. J. Mol. Sci.">
        <title>Draft Genome of Tanacetum Coccineum: Genomic Comparison of Closely Related Tanacetum-Family Plants.</title>
        <authorList>
            <person name="Yamashiro T."/>
            <person name="Shiraishi A."/>
            <person name="Nakayama K."/>
            <person name="Satake H."/>
        </authorList>
    </citation>
    <scope>NUCLEOTIDE SEQUENCE</scope>
</reference>
<dbReference type="Proteomes" id="UP001151760">
    <property type="component" value="Unassembled WGS sequence"/>
</dbReference>
<proteinExistence type="predicted"/>
<keyword evidence="2" id="KW-1185">Reference proteome</keyword>
<reference evidence="1" key="2">
    <citation type="submission" date="2022-01" db="EMBL/GenBank/DDBJ databases">
        <authorList>
            <person name="Yamashiro T."/>
            <person name="Shiraishi A."/>
            <person name="Satake H."/>
            <person name="Nakayama K."/>
        </authorList>
    </citation>
    <scope>NUCLEOTIDE SEQUENCE</scope>
</reference>